<protein>
    <recommendedName>
        <fullName evidence="2">Hydrolase</fullName>
    </recommendedName>
</protein>
<proteinExistence type="predicted"/>
<name>A0A6N2VEP8_9FIRM</name>
<dbReference type="EMBL" id="CACRTG010000028">
    <property type="protein sequence ID" value="VYT28410.1"/>
    <property type="molecule type" value="Genomic_DNA"/>
</dbReference>
<evidence type="ECO:0008006" key="2">
    <source>
        <dbReference type="Google" id="ProtNLM"/>
    </source>
</evidence>
<dbReference type="AlphaFoldDB" id="A0A6N2VEP8"/>
<dbReference type="Gene3D" id="3.60.21.10">
    <property type="match status" value="1"/>
</dbReference>
<evidence type="ECO:0000313" key="1">
    <source>
        <dbReference type="EMBL" id="VYT28410.1"/>
    </source>
</evidence>
<dbReference type="SUPFAM" id="SSF56300">
    <property type="entry name" value="Metallo-dependent phosphatases"/>
    <property type="match status" value="1"/>
</dbReference>
<accession>A0A6N2VEP8</accession>
<dbReference type="InterPro" id="IPR029052">
    <property type="entry name" value="Metallo-depent_PP-like"/>
</dbReference>
<organism evidence="1">
    <name type="scientific">[Clostridium] nexile</name>
    <dbReference type="NCBI Taxonomy" id="29361"/>
    <lineage>
        <taxon>Bacteria</taxon>
        <taxon>Bacillati</taxon>
        <taxon>Bacillota</taxon>
        <taxon>Clostridia</taxon>
        <taxon>Lachnospirales</taxon>
        <taxon>Lachnospiraceae</taxon>
        <taxon>Tyzzerella</taxon>
    </lineage>
</organism>
<reference evidence="1" key="1">
    <citation type="submission" date="2019-11" db="EMBL/GenBank/DDBJ databases">
        <authorList>
            <person name="Feng L."/>
        </authorList>
    </citation>
    <scope>NUCLEOTIDE SEQUENCE</scope>
    <source>
        <strain evidence="1">CnexileLFYP112</strain>
    </source>
</reference>
<sequence>MNFYIADMHLGHKNVLKFDNRPFESVSEMDMVLLENWNKRVSHDDDVYILGDMCYRSEHSPAWYLKQLKGKKHLIQGNHDGALLKDFEVMGCMDSVDKMLFVQDSGERIVLCHFPIAEWNGFHKGAYHIYGHIHNRKDGVYQYMRTLERALNAGCMLNGYEPVTFRELIENNVVYKNGV</sequence>
<gene>
    <name evidence="1" type="ORF">CNLFYP112_02645</name>
</gene>